<evidence type="ECO:0000259" key="10">
    <source>
        <dbReference type="PROSITE" id="PS51387"/>
    </source>
</evidence>
<evidence type="ECO:0000313" key="12">
    <source>
        <dbReference type="Proteomes" id="UP000515908"/>
    </source>
</evidence>
<dbReference type="PANTHER" id="PTHR11748:SF111">
    <property type="entry name" value="D-LACTATE DEHYDROGENASE, MITOCHONDRIAL-RELATED"/>
    <property type="match status" value="1"/>
</dbReference>
<dbReference type="GO" id="GO:0071949">
    <property type="term" value="F:FAD binding"/>
    <property type="evidence" value="ECO:0007669"/>
    <property type="project" value="InterPro"/>
</dbReference>
<dbReference type="FunFam" id="3.30.70.2740:FF:000001">
    <property type="entry name" value="D-lactate dehydrogenase mitochondrial"/>
    <property type="match status" value="1"/>
</dbReference>
<keyword evidence="12" id="KW-1185">Reference proteome</keyword>
<dbReference type="Proteomes" id="UP000515908">
    <property type="component" value="Chromosome 07"/>
</dbReference>
<reference evidence="11 12" key="1">
    <citation type="submission" date="2020-08" db="EMBL/GenBank/DDBJ databases">
        <authorList>
            <person name="Newling K."/>
            <person name="Davey J."/>
            <person name="Forrester S."/>
        </authorList>
    </citation>
    <scope>NUCLEOTIDE SEQUENCE [LARGE SCALE GENOMIC DNA]</scope>
    <source>
        <strain evidence="12">Crithidia deanei Carvalho (ATCC PRA-265)</strain>
    </source>
</reference>
<dbReference type="PANTHER" id="PTHR11748">
    <property type="entry name" value="D-LACTATE DEHYDROGENASE"/>
    <property type="match status" value="1"/>
</dbReference>
<keyword evidence="7" id="KW-0560">Oxidoreductase</keyword>
<comment type="cofactor">
    <cofactor evidence="1">
        <name>FAD</name>
        <dbReference type="ChEBI" id="CHEBI:57692"/>
    </cofactor>
</comment>
<evidence type="ECO:0000256" key="8">
    <source>
        <dbReference type="ARBA" id="ARBA00023128"/>
    </source>
</evidence>
<dbReference type="SUPFAM" id="SSF56176">
    <property type="entry name" value="FAD-binding/transporter-associated domain-like"/>
    <property type="match status" value="1"/>
</dbReference>
<sequence length="408" mass="44264">MTPRGAGTGLEGGCVPYAGGIVVDTARLSRLDIDKDNSCVWVGAGVTKLQLSKAALKVGLHFGPDPSSNPCVGGMVSTSGSGMSTLKYGTTRENVLSLKVVTPQGKLFQTRQVVRKSSAGLELTQLYVGSEGTLGIICEVCFRLFPATKYNSGGVATFNTTEDAVKAVVALKQAGVPHTLLRCELLNKNAVFGSNMHFKTKLAEVPTVLLEFVTNDPKRRDSKSDFNVVAKIFKAASKPKSVKYLRDDKEMDTVWEARRGCYFSSMNCDKAKGPQQVITTDVCVPLTALAHCINETEKDFKANNWPCFICAHISDGNYHTLIPFSNPEEFKKARELEQNMVKRAIEAGGTVSGEHGVGVGKVHHLVSEHGQAHIDTQEKIKMALDPDNIMNPGTFYPAQQKLYPTAHL</sequence>
<keyword evidence="5" id="KW-0274">FAD</keyword>
<dbReference type="Gene3D" id="3.30.70.2740">
    <property type="match status" value="1"/>
</dbReference>
<dbReference type="Pfam" id="PF02913">
    <property type="entry name" value="FAD-oxidase_C"/>
    <property type="match status" value="1"/>
</dbReference>
<dbReference type="EC" id="1.1.2.4" evidence="9"/>
<dbReference type="GO" id="GO:0008720">
    <property type="term" value="F:D-lactate dehydrogenase (NAD+) activity"/>
    <property type="evidence" value="ECO:0007669"/>
    <property type="project" value="TreeGrafter"/>
</dbReference>
<evidence type="ECO:0000256" key="5">
    <source>
        <dbReference type="ARBA" id="ARBA00022827"/>
    </source>
</evidence>
<dbReference type="InterPro" id="IPR016171">
    <property type="entry name" value="Vanillyl_alc_oxidase_C-sub2"/>
</dbReference>
<keyword evidence="6" id="KW-0809">Transit peptide</keyword>
<dbReference type="InterPro" id="IPR036318">
    <property type="entry name" value="FAD-bd_PCMH-like_sf"/>
</dbReference>
<evidence type="ECO:0000256" key="7">
    <source>
        <dbReference type="ARBA" id="ARBA00023002"/>
    </source>
</evidence>
<dbReference type="InterPro" id="IPR004113">
    <property type="entry name" value="FAD-bd_oxidored_4_C"/>
</dbReference>
<dbReference type="Gene3D" id="1.10.45.10">
    <property type="entry name" value="Vanillyl-alcohol Oxidase, Chain A, domain 4"/>
    <property type="match status" value="1"/>
</dbReference>
<dbReference type="GO" id="GO:1903457">
    <property type="term" value="P:lactate catabolic process"/>
    <property type="evidence" value="ECO:0007669"/>
    <property type="project" value="TreeGrafter"/>
</dbReference>
<dbReference type="Gene3D" id="3.30.465.10">
    <property type="match status" value="1"/>
</dbReference>
<keyword evidence="8" id="KW-0496">Mitochondrion</keyword>
<proteinExistence type="inferred from homology"/>
<evidence type="ECO:0000313" key="11">
    <source>
        <dbReference type="EMBL" id="CAD2216914.1"/>
    </source>
</evidence>
<dbReference type="InterPro" id="IPR006094">
    <property type="entry name" value="Oxid_FAD_bind_N"/>
</dbReference>
<dbReference type="GO" id="GO:0005739">
    <property type="term" value="C:mitochondrion"/>
    <property type="evidence" value="ECO:0007669"/>
    <property type="project" value="UniProtKB-SubCell"/>
</dbReference>
<evidence type="ECO:0000256" key="1">
    <source>
        <dbReference type="ARBA" id="ARBA00001974"/>
    </source>
</evidence>
<evidence type="ECO:0000256" key="3">
    <source>
        <dbReference type="ARBA" id="ARBA00008000"/>
    </source>
</evidence>
<dbReference type="PROSITE" id="PS51387">
    <property type="entry name" value="FAD_PCMH"/>
    <property type="match status" value="1"/>
</dbReference>
<accession>A0A7G2CDI8</accession>
<comment type="subcellular location">
    <subcellularLocation>
        <location evidence="2">Mitochondrion</location>
    </subcellularLocation>
</comment>
<evidence type="ECO:0000256" key="9">
    <source>
        <dbReference type="ARBA" id="ARBA00038897"/>
    </source>
</evidence>
<dbReference type="InterPro" id="IPR016166">
    <property type="entry name" value="FAD-bd_PCMH"/>
</dbReference>
<evidence type="ECO:0000256" key="6">
    <source>
        <dbReference type="ARBA" id="ARBA00022946"/>
    </source>
</evidence>
<dbReference type="InterPro" id="IPR016164">
    <property type="entry name" value="FAD-linked_Oxase-like_C"/>
</dbReference>
<dbReference type="EMBL" id="LR877151">
    <property type="protein sequence ID" value="CAD2216914.1"/>
    <property type="molecule type" value="Genomic_DNA"/>
</dbReference>
<name>A0A7G2CDI8_9TRYP</name>
<evidence type="ECO:0000256" key="2">
    <source>
        <dbReference type="ARBA" id="ARBA00004173"/>
    </source>
</evidence>
<evidence type="ECO:0000256" key="4">
    <source>
        <dbReference type="ARBA" id="ARBA00022630"/>
    </source>
</evidence>
<organism evidence="11 12">
    <name type="scientific">Angomonas deanei</name>
    <dbReference type="NCBI Taxonomy" id="59799"/>
    <lineage>
        <taxon>Eukaryota</taxon>
        <taxon>Discoba</taxon>
        <taxon>Euglenozoa</taxon>
        <taxon>Kinetoplastea</taxon>
        <taxon>Metakinetoplastina</taxon>
        <taxon>Trypanosomatida</taxon>
        <taxon>Trypanosomatidae</taxon>
        <taxon>Strigomonadinae</taxon>
        <taxon>Angomonas</taxon>
    </lineage>
</organism>
<comment type="similarity">
    <text evidence="3">Belongs to the FAD-binding oxidoreductase/transferase type 4 family.</text>
</comment>
<keyword evidence="4" id="KW-0285">Flavoprotein</keyword>
<dbReference type="Pfam" id="PF01565">
    <property type="entry name" value="FAD_binding_4"/>
    <property type="match status" value="1"/>
</dbReference>
<feature type="domain" description="FAD-binding PCMH-type" evidence="10">
    <location>
        <begin position="1"/>
        <end position="147"/>
    </location>
</feature>
<dbReference type="VEuPathDB" id="TriTrypDB:ADEAN_000439200"/>
<dbReference type="SUPFAM" id="SSF55103">
    <property type="entry name" value="FAD-linked oxidases, C-terminal domain"/>
    <property type="match status" value="1"/>
</dbReference>
<dbReference type="FunFam" id="1.10.45.10:FF:000001">
    <property type="entry name" value="D-lactate dehydrogenase mitochondrial"/>
    <property type="match status" value="1"/>
</dbReference>
<dbReference type="InterPro" id="IPR016169">
    <property type="entry name" value="FAD-bd_PCMH_sub2"/>
</dbReference>
<dbReference type="AlphaFoldDB" id="A0A7G2CDI8"/>
<dbReference type="GO" id="GO:0004458">
    <property type="term" value="F:D-lactate dehydrogenase (cytochrome) activity"/>
    <property type="evidence" value="ECO:0007669"/>
    <property type="project" value="UniProtKB-EC"/>
</dbReference>
<gene>
    <name evidence="11" type="ORF">ADEAN_000439200</name>
</gene>
<protein>
    <recommendedName>
        <fullName evidence="9">D-lactate dehydrogenase (cytochrome)</fullName>
        <ecNumber evidence="9">1.1.2.4</ecNumber>
    </recommendedName>
</protein>